<gene>
    <name evidence="1" type="ORF">N8T08_007703</name>
</gene>
<reference evidence="1 2" key="1">
    <citation type="journal article" date="2023" name="ACS Omega">
        <title>Identification of the Neoaspergillic Acid Biosynthesis Gene Cluster by Establishing an In Vitro CRISPR-Ribonucleoprotein Genetic System in Aspergillus melleus.</title>
        <authorList>
            <person name="Yuan B."/>
            <person name="Grau M.F."/>
            <person name="Murata R.M."/>
            <person name="Torok T."/>
            <person name="Venkateswaran K."/>
            <person name="Stajich J.E."/>
            <person name="Wang C.C.C."/>
        </authorList>
    </citation>
    <scope>NUCLEOTIDE SEQUENCE [LARGE SCALE GENOMIC DNA]</scope>
    <source>
        <strain evidence="1 2">IMV 1140</strain>
    </source>
</reference>
<sequence>MGECLHSVFSNRQSVFPQAVSLSSSFDLDLVKRVGRALGTEARAIGIHANFSPVLEISKKPRYGRSKGGLLSNAWSGRGRRELLTEVLPPFKAEIEQGKGGLEEQVTDHLTAKSPIDAIRQWLNIGGGIFLYDFTQDIIAGSIAELAKNGGVELATRQKRVRKVLEVKYDLGLFHSPYMIKDILTPMPSVVKGYHSFDINQARLIPQRHKEQGSIQRLLTFREVIEQRQRIVPMATVHVGKPLSQVLIPLGVS</sequence>
<dbReference type="Proteomes" id="UP001177260">
    <property type="component" value="Unassembled WGS sequence"/>
</dbReference>
<accession>A0ACC3BF26</accession>
<evidence type="ECO:0000313" key="1">
    <source>
        <dbReference type="EMBL" id="KAK1149026.1"/>
    </source>
</evidence>
<protein>
    <submittedName>
        <fullName evidence="1">Uncharacterized protein</fullName>
    </submittedName>
</protein>
<dbReference type="EMBL" id="JAOPJF010000005">
    <property type="protein sequence ID" value="KAK1149026.1"/>
    <property type="molecule type" value="Genomic_DNA"/>
</dbReference>
<proteinExistence type="predicted"/>
<evidence type="ECO:0000313" key="2">
    <source>
        <dbReference type="Proteomes" id="UP001177260"/>
    </source>
</evidence>
<keyword evidence="2" id="KW-1185">Reference proteome</keyword>
<comment type="caution">
    <text evidence="1">The sequence shown here is derived from an EMBL/GenBank/DDBJ whole genome shotgun (WGS) entry which is preliminary data.</text>
</comment>
<name>A0ACC3BF26_9EURO</name>
<organism evidence="1 2">
    <name type="scientific">Aspergillus melleus</name>
    <dbReference type="NCBI Taxonomy" id="138277"/>
    <lineage>
        <taxon>Eukaryota</taxon>
        <taxon>Fungi</taxon>
        <taxon>Dikarya</taxon>
        <taxon>Ascomycota</taxon>
        <taxon>Pezizomycotina</taxon>
        <taxon>Eurotiomycetes</taxon>
        <taxon>Eurotiomycetidae</taxon>
        <taxon>Eurotiales</taxon>
        <taxon>Aspergillaceae</taxon>
        <taxon>Aspergillus</taxon>
        <taxon>Aspergillus subgen. Circumdati</taxon>
    </lineage>
</organism>